<evidence type="ECO:0000313" key="1">
    <source>
        <dbReference type="EMBL" id="PPK85415.1"/>
    </source>
</evidence>
<name>A0A2S6I2M5_9BACT</name>
<dbReference type="EMBL" id="PTJC01000006">
    <property type="protein sequence ID" value="PPK85415.1"/>
    <property type="molecule type" value="Genomic_DNA"/>
</dbReference>
<dbReference type="RefSeq" id="WP_104419917.1">
    <property type="nucleotide sequence ID" value="NZ_PTJC01000006.1"/>
</dbReference>
<reference evidence="1 2" key="1">
    <citation type="submission" date="2018-02" db="EMBL/GenBank/DDBJ databases">
        <title>Genomic Encyclopedia of Archaeal and Bacterial Type Strains, Phase II (KMG-II): from individual species to whole genera.</title>
        <authorList>
            <person name="Goeker M."/>
        </authorList>
    </citation>
    <scope>NUCLEOTIDE SEQUENCE [LARGE SCALE GENOMIC DNA]</scope>
    <source>
        <strain evidence="1 2">DSM 29526</strain>
    </source>
</reference>
<dbReference type="OrthoDB" id="1467572at2"/>
<accession>A0A2S6I2M5</accession>
<keyword evidence="2" id="KW-1185">Reference proteome</keyword>
<evidence type="ECO:0000313" key="2">
    <source>
        <dbReference type="Proteomes" id="UP000237662"/>
    </source>
</evidence>
<organism evidence="1 2">
    <name type="scientific">Neolewinella xylanilytica</name>
    <dbReference type="NCBI Taxonomy" id="1514080"/>
    <lineage>
        <taxon>Bacteria</taxon>
        <taxon>Pseudomonadati</taxon>
        <taxon>Bacteroidota</taxon>
        <taxon>Saprospiria</taxon>
        <taxon>Saprospirales</taxon>
        <taxon>Lewinellaceae</taxon>
        <taxon>Neolewinella</taxon>
    </lineage>
</organism>
<sequence>MLESIVNSVKSEIISNLKEKTGLGPQEAEKTVPLAKDSITQGMTSALSSGNIGGILEMIKGAGGSATEGGTLQNSVFQGIAETFVHKLTGQLGLSEGVSQKVAGIVLPMILSKLAGKTRAAGQSDDIDKGSLLDVLGLDASDLLGGLLGGKGKSGGAGGLGDSLGSLFK</sequence>
<gene>
    <name evidence="1" type="ORF">CLV84_2312</name>
</gene>
<dbReference type="Proteomes" id="UP000237662">
    <property type="component" value="Unassembled WGS sequence"/>
</dbReference>
<dbReference type="AlphaFoldDB" id="A0A2S6I2M5"/>
<protein>
    <recommendedName>
        <fullName evidence="3">DUF937 domain-containing protein</fullName>
    </recommendedName>
</protein>
<evidence type="ECO:0008006" key="3">
    <source>
        <dbReference type="Google" id="ProtNLM"/>
    </source>
</evidence>
<comment type="caution">
    <text evidence="1">The sequence shown here is derived from an EMBL/GenBank/DDBJ whole genome shotgun (WGS) entry which is preliminary data.</text>
</comment>
<proteinExistence type="predicted"/>